<reference evidence="1" key="2">
    <citation type="submission" date="2018-07" db="EMBL/GenBank/DDBJ databases">
        <authorList>
            <consortium name="NCBI Pathogen Detection Project"/>
        </authorList>
    </citation>
    <scope>NUCLEOTIDE SEQUENCE</scope>
    <source>
        <strain evidence="1">973-77</strain>
    </source>
</reference>
<name>A0A702E4K3_SALER</name>
<proteinExistence type="predicted"/>
<reference evidence="1" key="1">
    <citation type="journal article" date="2018" name="Genome Biol.">
        <title>SKESA: strategic k-mer extension for scrupulous assemblies.</title>
        <authorList>
            <person name="Souvorov A."/>
            <person name="Agarwala R."/>
            <person name="Lipman D.J."/>
        </authorList>
    </citation>
    <scope>NUCLEOTIDE SEQUENCE</scope>
    <source>
        <strain evidence="1">973-77</strain>
    </source>
</reference>
<dbReference type="AlphaFoldDB" id="A0A702E4K3"/>
<organism evidence="1">
    <name type="scientific">Salmonella enterica</name>
    <name type="common">Salmonella choleraesuis</name>
    <dbReference type="NCBI Taxonomy" id="28901"/>
    <lineage>
        <taxon>Bacteria</taxon>
        <taxon>Pseudomonadati</taxon>
        <taxon>Pseudomonadota</taxon>
        <taxon>Gammaproteobacteria</taxon>
        <taxon>Enterobacterales</taxon>
        <taxon>Enterobacteriaceae</taxon>
        <taxon>Salmonella</taxon>
    </lineage>
</organism>
<gene>
    <name evidence="1" type="ORF">G0B48_01775</name>
</gene>
<comment type="caution">
    <text evidence="1">The sequence shown here is derived from an EMBL/GenBank/DDBJ whole genome shotgun (WGS) entry which is preliminary data.</text>
</comment>
<dbReference type="EMBL" id="DAAMGL010000001">
    <property type="protein sequence ID" value="HAC6563986.1"/>
    <property type="molecule type" value="Genomic_DNA"/>
</dbReference>
<sequence length="70" mass="7824">MVDKFFIGKPMIAFISTRRADDGSLIVYCQLFFPSSAFTTETGRILVLLVDQFRVFGVLSVLSLFTNAIV</sequence>
<accession>A0A702E4K3</accession>
<evidence type="ECO:0000313" key="1">
    <source>
        <dbReference type="EMBL" id="HAC6563986.1"/>
    </source>
</evidence>
<protein>
    <submittedName>
        <fullName evidence="1">Uncharacterized protein</fullName>
    </submittedName>
</protein>